<evidence type="ECO:0000313" key="3">
    <source>
        <dbReference type="EMBL" id="GAA4393030.1"/>
    </source>
</evidence>
<feature type="transmembrane region" description="Helical" evidence="2">
    <location>
        <begin position="60"/>
        <end position="78"/>
    </location>
</feature>
<keyword evidence="2" id="KW-0472">Membrane</keyword>
<accession>A0ABP8JMR9</accession>
<proteinExistence type="predicted"/>
<dbReference type="Proteomes" id="UP001500642">
    <property type="component" value="Unassembled WGS sequence"/>
</dbReference>
<feature type="region of interest" description="Disordered" evidence="1">
    <location>
        <begin position="1"/>
        <end position="37"/>
    </location>
</feature>
<evidence type="ECO:0000256" key="2">
    <source>
        <dbReference type="SAM" id="Phobius"/>
    </source>
</evidence>
<gene>
    <name evidence="3" type="ORF">GCM10023167_21650</name>
</gene>
<sequence>MHAAPGDTGAARHAAASGDPARRHAVRRPPLRRTSKGRNPIAKRWIYWRRRYSNPTRRDWLLLICLLWILASAALSLVDFRLGGIALAACPLALAGLRAMPSPWGEIWINRSRGVDMATMVLVAVLLLSLTVTVPNV</sequence>
<organism evidence="3 4">
    <name type="scientific">Brevibacterium pityocampae</name>
    <dbReference type="NCBI Taxonomy" id="506594"/>
    <lineage>
        <taxon>Bacteria</taxon>
        <taxon>Bacillati</taxon>
        <taxon>Actinomycetota</taxon>
        <taxon>Actinomycetes</taxon>
        <taxon>Micrococcales</taxon>
        <taxon>Brevibacteriaceae</taxon>
        <taxon>Brevibacterium</taxon>
    </lineage>
</organism>
<name>A0ABP8JMR9_9MICO</name>
<evidence type="ECO:0000313" key="4">
    <source>
        <dbReference type="Proteomes" id="UP001500642"/>
    </source>
</evidence>
<evidence type="ECO:0000256" key="1">
    <source>
        <dbReference type="SAM" id="MobiDB-lite"/>
    </source>
</evidence>
<feature type="transmembrane region" description="Helical" evidence="2">
    <location>
        <begin position="113"/>
        <end position="134"/>
    </location>
</feature>
<dbReference type="EMBL" id="BAABGL010000017">
    <property type="protein sequence ID" value="GAA4393030.1"/>
    <property type="molecule type" value="Genomic_DNA"/>
</dbReference>
<protein>
    <recommendedName>
        <fullName evidence="5">DUF3017 domain-containing protein</fullName>
    </recommendedName>
</protein>
<keyword evidence="2" id="KW-0812">Transmembrane</keyword>
<reference evidence="4" key="1">
    <citation type="journal article" date="2019" name="Int. J. Syst. Evol. Microbiol.">
        <title>The Global Catalogue of Microorganisms (GCM) 10K type strain sequencing project: providing services to taxonomists for standard genome sequencing and annotation.</title>
        <authorList>
            <consortium name="The Broad Institute Genomics Platform"/>
            <consortium name="The Broad Institute Genome Sequencing Center for Infectious Disease"/>
            <person name="Wu L."/>
            <person name="Ma J."/>
        </authorList>
    </citation>
    <scope>NUCLEOTIDE SEQUENCE [LARGE SCALE GENOMIC DNA]</scope>
    <source>
        <strain evidence="4">JCM 17808</strain>
    </source>
</reference>
<keyword evidence="4" id="KW-1185">Reference proteome</keyword>
<feature type="compositionally biased region" description="Basic residues" evidence="1">
    <location>
        <begin position="23"/>
        <end position="36"/>
    </location>
</feature>
<keyword evidence="2" id="KW-1133">Transmembrane helix</keyword>
<evidence type="ECO:0008006" key="5">
    <source>
        <dbReference type="Google" id="ProtNLM"/>
    </source>
</evidence>
<comment type="caution">
    <text evidence="3">The sequence shown here is derived from an EMBL/GenBank/DDBJ whole genome shotgun (WGS) entry which is preliminary data.</text>
</comment>